<dbReference type="Proteomes" id="UP000515135">
    <property type="component" value="Unplaced"/>
</dbReference>
<accession>A0A6P4ZLQ2</accession>
<evidence type="ECO:0000313" key="3">
    <source>
        <dbReference type="RefSeq" id="XP_019642115.1"/>
    </source>
</evidence>
<dbReference type="AlphaFoldDB" id="A0A6P4ZLQ2"/>
<evidence type="ECO:0000313" key="2">
    <source>
        <dbReference type="Proteomes" id="UP000515135"/>
    </source>
</evidence>
<dbReference type="RefSeq" id="XP_019642115.1">
    <property type="nucleotide sequence ID" value="XM_019786556.1"/>
</dbReference>
<dbReference type="KEGG" id="bbel:109483523"/>
<organism evidence="2 3">
    <name type="scientific">Branchiostoma belcheri</name>
    <name type="common">Amphioxus</name>
    <dbReference type="NCBI Taxonomy" id="7741"/>
    <lineage>
        <taxon>Eukaryota</taxon>
        <taxon>Metazoa</taxon>
        <taxon>Chordata</taxon>
        <taxon>Cephalochordata</taxon>
        <taxon>Leptocardii</taxon>
        <taxon>Amphioxiformes</taxon>
        <taxon>Branchiostomatidae</taxon>
        <taxon>Branchiostoma</taxon>
    </lineage>
</organism>
<name>A0A6P4ZLQ2_BRABE</name>
<dbReference type="GeneID" id="109483523"/>
<dbReference type="OrthoDB" id="10119885at2759"/>
<reference evidence="3" key="1">
    <citation type="submission" date="2025-08" db="UniProtKB">
        <authorList>
            <consortium name="RefSeq"/>
        </authorList>
    </citation>
    <scope>IDENTIFICATION</scope>
    <source>
        <tissue evidence="3">Gonad</tissue>
    </source>
</reference>
<evidence type="ECO:0000256" key="1">
    <source>
        <dbReference type="SAM" id="MobiDB-lite"/>
    </source>
</evidence>
<sequence>MAEAAAGAAQALEGAAGAVAGAARQAAPVIDFSANGFWGGVTLKITDPRIAAGIVVGASAVGLALALSRFYRDNRDDADDAIRDVIERRRRRRRRPRRDGGEPQPDPEIVAIEEGSLYVHVGFRTEDGYDFFSALYDQEYIQTRLKAEFKTLGFQGELKVILERSQVPGREEEERAGRVDPGVAEMFRRMRIQDVSFHPSTLLPESESGIETASGYAQSEVSSEDVPDGPLRRRRLRLQPYRDSPTAKRLIQGSRTAENGAELLTGSGYTDPAGLTLLVKGIIMWHRLYSDHCNRFLYHLSYLQLDKKQLNHLTSTQLEHNPADSSCLFLQAALLPEGDSRVARLRQTVNTILQNGEEDPLHPYLHNISCMLAFSIWIATHQPGPALAAFATALMYKSDCPVRTLFWTAMCSVDVSASDGIQQFHQYLRAAPPCDEDVSHAHYRLTALYGEQQPVDREKVETHYRSGQEAEKNMLPGIGVAGWLKDAAKKAYHRATSTNT</sequence>
<feature type="compositionally biased region" description="Polar residues" evidence="1">
    <location>
        <begin position="209"/>
        <end position="221"/>
    </location>
</feature>
<keyword evidence="2" id="KW-1185">Reference proteome</keyword>
<feature type="region of interest" description="Disordered" evidence="1">
    <location>
        <begin position="203"/>
        <end position="229"/>
    </location>
</feature>
<proteinExistence type="predicted"/>
<gene>
    <name evidence="3" type="primary">LOC109483523</name>
</gene>
<protein>
    <submittedName>
        <fullName evidence="3">Uncharacterized protein LOC109483523</fullName>
    </submittedName>
</protein>